<dbReference type="Proteomes" id="UP000290365">
    <property type="component" value="Chromosome"/>
</dbReference>
<organism evidence="3 4">
    <name type="scientific">Ktedonosporobacter rubrisoli</name>
    <dbReference type="NCBI Taxonomy" id="2509675"/>
    <lineage>
        <taxon>Bacteria</taxon>
        <taxon>Bacillati</taxon>
        <taxon>Chloroflexota</taxon>
        <taxon>Ktedonobacteria</taxon>
        <taxon>Ktedonobacterales</taxon>
        <taxon>Ktedonosporobacteraceae</taxon>
        <taxon>Ktedonosporobacter</taxon>
    </lineage>
</organism>
<evidence type="ECO:0000256" key="1">
    <source>
        <dbReference type="ARBA" id="ARBA00006484"/>
    </source>
</evidence>
<accession>A0A4P6JXU9</accession>
<name>A0A4P6JXU9_KTERU</name>
<dbReference type="OrthoDB" id="9803333at2"/>
<keyword evidence="4" id="KW-1185">Reference proteome</keyword>
<dbReference type="Gene3D" id="3.40.50.720">
    <property type="entry name" value="NAD(P)-binding Rossmann-like Domain"/>
    <property type="match status" value="1"/>
</dbReference>
<comment type="similarity">
    <text evidence="1">Belongs to the short-chain dehydrogenases/reductases (SDR) family.</text>
</comment>
<dbReference type="PANTHER" id="PTHR48107:SF7">
    <property type="entry name" value="RE15974P"/>
    <property type="match status" value="1"/>
</dbReference>
<dbReference type="RefSeq" id="WP_129890912.1">
    <property type="nucleotide sequence ID" value="NZ_CP035758.1"/>
</dbReference>
<protein>
    <submittedName>
        <fullName evidence="3">SDR family oxidoreductase</fullName>
    </submittedName>
</protein>
<dbReference type="GO" id="GO:0016614">
    <property type="term" value="F:oxidoreductase activity, acting on CH-OH group of donors"/>
    <property type="evidence" value="ECO:0007669"/>
    <property type="project" value="UniProtKB-ARBA"/>
</dbReference>
<dbReference type="KEGG" id="kbs:EPA93_29255"/>
<sequence length="249" mass="25666">MSKGTIIVTGGSRGIGAATSLLAAERGYAVCINYTSNSERAEQVVASIRSKGGKASAVQADVSDEAAVQSLFETAERELGPLTALVNNAGTTGKIGRLLDLDTKILRSVLDVNILGTILCARQAVRRMSTARGGQGGAIVNVSSRAAQLGSPNEYVHYAASKAAVETFTIGMAKEVATEGIRINCVSPGLVETEIHAAGGDAGRVQRIAGNVPLQRGGQPEEIAKAILWLLSDEASYCVGSILVVSGGR</sequence>
<dbReference type="InterPro" id="IPR036291">
    <property type="entry name" value="NAD(P)-bd_dom_sf"/>
</dbReference>
<dbReference type="EMBL" id="CP035758">
    <property type="protein sequence ID" value="QBD79846.1"/>
    <property type="molecule type" value="Genomic_DNA"/>
</dbReference>
<dbReference type="FunFam" id="3.40.50.720:FF:000084">
    <property type="entry name" value="Short-chain dehydrogenase reductase"/>
    <property type="match status" value="1"/>
</dbReference>
<evidence type="ECO:0000313" key="3">
    <source>
        <dbReference type="EMBL" id="QBD79846.1"/>
    </source>
</evidence>
<evidence type="ECO:0000313" key="4">
    <source>
        <dbReference type="Proteomes" id="UP000290365"/>
    </source>
</evidence>
<proteinExistence type="inferred from homology"/>
<keyword evidence="2" id="KW-0560">Oxidoreductase</keyword>
<dbReference type="InterPro" id="IPR002347">
    <property type="entry name" value="SDR_fam"/>
</dbReference>
<dbReference type="PRINTS" id="PR00081">
    <property type="entry name" value="GDHRDH"/>
</dbReference>
<reference evidence="3 4" key="1">
    <citation type="submission" date="2019-01" db="EMBL/GenBank/DDBJ databases">
        <title>Ktedonosporobacter rubrisoli SCAWS-G2.</title>
        <authorList>
            <person name="Huang Y."/>
            <person name="Yan B."/>
        </authorList>
    </citation>
    <scope>NUCLEOTIDE SEQUENCE [LARGE SCALE GENOMIC DNA]</scope>
    <source>
        <strain evidence="3 4">SCAWS-G2</strain>
    </source>
</reference>
<dbReference type="AlphaFoldDB" id="A0A4P6JXU9"/>
<evidence type="ECO:0000256" key="2">
    <source>
        <dbReference type="ARBA" id="ARBA00023002"/>
    </source>
</evidence>
<dbReference type="SUPFAM" id="SSF51735">
    <property type="entry name" value="NAD(P)-binding Rossmann-fold domains"/>
    <property type="match status" value="1"/>
</dbReference>
<dbReference type="PANTHER" id="PTHR48107">
    <property type="entry name" value="NADPH-DEPENDENT ALDEHYDE REDUCTASE-LIKE PROTEIN, CHLOROPLASTIC-RELATED"/>
    <property type="match status" value="1"/>
</dbReference>
<dbReference type="PRINTS" id="PR00080">
    <property type="entry name" value="SDRFAMILY"/>
</dbReference>
<dbReference type="Pfam" id="PF13561">
    <property type="entry name" value="adh_short_C2"/>
    <property type="match status" value="1"/>
</dbReference>
<dbReference type="CDD" id="cd05233">
    <property type="entry name" value="SDR_c"/>
    <property type="match status" value="1"/>
</dbReference>
<gene>
    <name evidence="3" type="ORF">EPA93_29255</name>
</gene>